<proteinExistence type="predicted"/>
<protein>
    <submittedName>
        <fullName evidence="1">Uncharacterized protein</fullName>
    </submittedName>
</protein>
<gene>
    <name evidence="1" type="ORF">DPMN_056249</name>
</gene>
<reference evidence="1" key="2">
    <citation type="submission" date="2020-11" db="EMBL/GenBank/DDBJ databases">
        <authorList>
            <person name="McCartney M.A."/>
            <person name="Auch B."/>
            <person name="Kono T."/>
            <person name="Mallez S."/>
            <person name="Becker A."/>
            <person name="Gohl D.M."/>
            <person name="Silverstein K.A.T."/>
            <person name="Koren S."/>
            <person name="Bechman K.B."/>
            <person name="Herman A."/>
            <person name="Abrahante J.E."/>
            <person name="Garbe J."/>
        </authorList>
    </citation>
    <scope>NUCLEOTIDE SEQUENCE</scope>
    <source>
        <strain evidence="1">Duluth1</strain>
        <tissue evidence="1">Whole animal</tissue>
    </source>
</reference>
<evidence type="ECO:0000313" key="2">
    <source>
        <dbReference type="Proteomes" id="UP000828390"/>
    </source>
</evidence>
<dbReference type="EMBL" id="JAIWYP010000012">
    <property type="protein sequence ID" value="KAH3730267.1"/>
    <property type="molecule type" value="Genomic_DNA"/>
</dbReference>
<accession>A0A9D4CTA4</accession>
<evidence type="ECO:0000313" key="1">
    <source>
        <dbReference type="EMBL" id="KAH3730267.1"/>
    </source>
</evidence>
<dbReference type="AlphaFoldDB" id="A0A9D4CTA4"/>
<keyword evidence="2" id="KW-1185">Reference proteome</keyword>
<name>A0A9D4CTA4_DREPO</name>
<comment type="caution">
    <text evidence="1">The sequence shown here is derived from an EMBL/GenBank/DDBJ whole genome shotgun (WGS) entry which is preliminary data.</text>
</comment>
<reference evidence="1" key="1">
    <citation type="journal article" date="2019" name="bioRxiv">
        <title>The Genome of the Zebra Mussel, Dreissena polymorpha: A Resource for Invasive Species Research.</title>
        <authorList>
            <person name="McCartney M.A."/>
            <person name="Auch B."/>
            <person name="Kono T."/>
            <person name="Mallez S."/>
            <person name="Zhang Y."/>
            <person name="Obille A."/>
            <person name="Becker A."/>
            <person name="Abrahante J.E."/>
            <person name="Garbe J."/>
            <person name="Badalamenti J.P."/>
            <person name="Herman A."/>
            <person name="Mangelson H."/>
            <person name="Liachko I."/>
            <person name="Sullivan S."/>
            <person name="Sone E.D."/>
            <person name="Koren S."/>
            <person name="Silverstein K.A.T."/>
            <person name="Beckman K.B."/>
            <person name="Gohl D.M."/>
        </authorList>
    </citation>
    <scope>NUCLEOTIDE SEQUENCE</scope>
    <source>
        <strain evidence="1">Duluth1</strain>
        <tissue evidence="1">Whole animal</tissue>
    </source>
</reference>
<sequence>MGDFNNIKLEMGCPRVGNGAMHNVNRCRNEEIIVKGNFGWAWPMWAGRPRVGNGAMHKVQYQFEVNRCRNEEIIVKGNFGWAWSMWAWPMWAGHPRVGNGAMHKVQYQFEDIQCSMFQGSKSGQDGRTTEITTISPLFLRKAWG</sequence>
<dbReference type="Proteomes" id="UP000828390">
    <property type="component" value="Unassembled WGS sequence"/>
</dbReference>
<organism evidence="1 2">
    <name type="scientific">Dreissena polymorpha</name>
    <name type="common">Zebra mussel</name>
    <name type="synonym">Mytilus polymorpha</name>
    <dbReference type="NCBI Taxonomy" id="45954"/>
    <lineage>
        <taxon>Eukaryota</taxon>
        <taxon>Metazoa</taxon>
        <taxon>Spiralia</taxon>
        <taxon>Lophotrochozoa</taxon>
        <taxon>Mollusca</taxon>
        <taxon>Bivalvia</taxon>
        <taxon>Autobranchia</taxon>
        <taxon>Heteroconchia</taxon>
        <taxon>Euheterodonta</taxon>
        <taxon>Imparidentia</taxon>
        <taxon>Neoheterodontei</taxon>
        <taxon>Myida</taxon>
        <taxon>Dreissenoidea</taxon>
        <taxon>Dreissenidae</taxon>
        <taxon>Dreissena</taxon>
    </lineage>
</organism>